<keyword evidence="5 7" id="KW-0472">Membrane</keyword>
<evidence type="ECO:0000259" key="8">
    <source>
        <dbReference type="Pfam" id="PF02687"/>
    </source>
</evidence>
<evidence type="ECO:0000256" key="2">
    <source>
        <dbReference type="ARBA" id="ARBA00022475"/>
    </source>
</evidence>
<dbReference type="AlphaFoldDB" id="A0A7G6E292"/>
<dbReference type="KEGG" id="tfr:BR63_07630"/>
<comment type="similarity">
    <text evidence="6">Belongs to the ABC-4 integral membrane protein family.</text>
</comment>
<feature type="domain" description="MacB-like periplasmic core" evidence="9">
    <location>
        <begin position="21"/>
        <end position="240"/>
    </location>
</feature>
<dbReference type="Pfam" id="PF02687">
    <property type="entry name" value="FtsX"/>
    <property type="match status" value="1"/>
</dbReference>
<evidence type="ECO:0000256" key="6">
    <source>
        <dbReference type="ARBA" id="ARBA00038076"/>
    </source>
</evidence>
<protein>
    <submittedName>
        <fullName evidence="10">FtsX-like permease family protein</fullName>
    </submittedName>
</protein>
<dbReference type="PANTHER" id="PTHR30572:SF4">
    <property type="entry name" value="ABC TRANSPORTER PERMEASE YTRF"/>
    <property type="match status" value="1"/>
</dbReference>
<dbReference type="InterPro" id="IPR003838">
    <property type="entry name" value="ABC3_permease_C"/>
</dbReference>
<dbReference type="OrthoDB" id="9770036at2"/>
<keyword evidence="2" id="KW-1003">Cell membrane</keyword>
<evidence type="ECO:0000256" key="7">
    <source>
        <dbReference type="SAM" id="Phobius"/>
    </source>
</evidence>
<dbReference type="GO" id="GO:0022857">
    <property type="term" value="F:transmembrane transporter activity"/>
    <property type="evidence" value="ECO:0007669"/>
    <property type="project" value="TreeGrafter"/>
</dbReference>
<feature type="transmembrane region" description="Helical" evidence="7">
    <location>
        <begin position="268"/>
        <end position="298"/>
    </location>
</feature>
<evidence type="ECO:0000256" key="3">
    <source>
        <dbReference type="ARBA" id="ARBA00022692"/>
    </source>
</evidence>
<evidence type="ECO:0000256" key="5">
    <source>
        <dbReference type="ARBA" id="ARBA00023136"/>
    </source>
</evidence>
<proteinExistence type="inferred from homology"/>
<evidence type="ECO:0000256" key="4">
    <source>
        <dbReference type="ARBA" id="ARBA00022989"/>
    </source>
</evidence>
<dbReference type="PANTHER" id="PTHR30572">
    <property type="entry name" value="MEMBRANE COMPONENT OF TRANSPORTER-RELATED"/>
    <property type="match status" value="1"/>
</dbReference>
<evidence type="ECO:0000313" key="11">
    <source>
        <dbReference type="Proteomes" id="UP000515847"/>
    </source>
</evidence>
<evidence type="ECO:0000256" key="1">
    <source>
        <dbReference type="ARBA" id="ARBA00004651"/>
    </source>
</evidence>
<dbReference type="EMBL" id="CP045798">
    <property type="protein sequence ID" value="QNB46196.1"/>
    <property type="molecule type" value="Genomic_DNA"/>
</dbReference>
<keyword evidence="4 7" id="KW-1133">Transmembrane helix</keyword>
<evidence type="ECO:0000313" key="10">
    <source>
        <dbReference type="EMBL" id="QNB46196.1"/>
    </source>
</evidence>
<keyword evidence="11" id="KW-1185">Reference proteome</keyword>
<dbReference type="GO" id="GO:0005886">
    <property type="term" value="C:plasma membrane"/>
    <property type="evidence" value="ECO:0007669"/>
    <property type="project" value="UniProtKB-SubCell"/>
</dbReference>
<dbReference type="RefSeq" id="WP_034422383.1">
    <property type="nucleotide sequence ID" value="NZ_CP045798.1"/>
</dbReference>
<dbReference type="InterPro" id="IPR050250">
    <property type="entry name" value="Macrolide_Exporter_MacB"/>
</dbReference>
<feature type="transmembrane region" description="Helical" evidence="7">
    <location>
        <begin position="358"/>
        <end position="381"/>
    </location>
</feature>
<dbReference type="InterPro" id="IPR025857">
    <property type="entry name" value="MacB_PCD"/>
</dbReference>
<keyword evidence="3 7" id="KW-0812">Transmembrane</keyword>
<dbReference type="Proteomes" id="UP000515847">
    <property type="component" value="Chromosome"/>
</dbReference>
<evidence type="ECO:0000259" key="9">
    <source>
        <dbReference type="Pfam" id="PF12704"/>
    </source>
</evidence>
<reference evidence="10 11" key="1">
    <citation type="journal article" date="2019" name="Front. Microbiol.">
        <title>Thermoanaerosceptrum fracticalcis gen. nov. sp. nov., a Novel Fumarate-Fermenting Microorganism From a Deep Fractured Carbonate Aquifer of the US Great Basin.</title>
        <authorList>
            <person name="Hamilton-Brehm S.D."/>
            <person name="Stewart L.E."/>
            <person name="Zavarin M."/>
            <person name="Caldwell M."/>
            <person name="Lawson P.A."/>
            <person name="Onstott T.C."/>
            <person name="Grzymski J."/>
            <person name="Neveux I."/>
            <person name="Lollar B.S."/>
            <person name="Russell C.E."/>
            <person name="Moser D.P."/>
        </authorList>
    </citation>
    <scope>NUCLEOTIDE SEQUENCE [LARGE SCALE GENOMIC DNA]</scope>
    <source>
        <strain evidence="10 11">DRI-13</strain>
    </source>
</reference>
<organism evidence="10 11">
    <name type="scientific">Thermanaerosceptrum fracticalcis</name>
    <dbReference type="NCBI Taxonomy" id="1712410"/>
    <lineage>
        <taxon>Bacteria</taxon>
        <taxon>Bacillati</taxon>
        <taxon>Bacillota</taxon>
        <taxon>Clostridia</taxon>
        <taxon>Eubacteriales</taxon>
        <taxon>Peptococcaceae</taxon>
        <taxon>Thermanaerosceptrum</taxon>
    </lineage>
</organism>
<dbReference type="Pfam" id="PF12704">
    <property type="entry name" value="MacB_PCD"/>
    <property type="match status" value="1"/>
</dbReference>
<name>A0A7G6E292_THEFR</name>
<sequence length="398" mass="43224">MDILESIKVALEGIWVNKLRSALTMLGIIIGVAAVIAVVTIGQGGRAAILSSLESMGTNLFVVYPSSRNATTPITRQDLITLEDVEAIKNIVPTVKAVAPTSYLSIMTQVGRQKEKTTIICTGQDYKSIRNLELVEGRYFTSEENNSRRRVAVINEELAKTYFSGESALGKQVYLMNTPFIVIGVVKNDPSNALGFGGDPPKEATIPFHTGETLFRNLRIQIEGQTYSKEEVQETIDQIVKLLHKRHRNEGKYRGYSLDQEVATANKILGIIALIIGSIAGISLLVGGIGVMNIMLVSVTERTREIGIRMALGARRRDILVQFLIEAVVICLVGGTIGTILGTGGALAVALIAKWPPLITPGTIFIAFFFSASIGIFFGIYPANKAAKLDPIEALRYE</sequence>
<feature type="transmembrane region" description="Helical" evidence="7">
    <location>
        <begin position="319"/>
        <end position="352"/>
    </location>
</feature>
<accession>A0A7G6E292</accession>
<feature type="transmembrane region" description="Helical" evidence="7">
    <location>
        <begin position="21"/>
        <end position="42"/>
    </location>
</feature>
<comment type="subcellular location">
    <subcellularLocation>
        <location evidence="1">Cell membrane</location>
        <topology evidence="1">Multi-pass membrane protein</topology>
    </subcellularLocation>
</comment>
<gene>
    <name evidence="10" type="ORF">BR63_07630</name>
</gene>
<feature type="domain" description="ABC3 transporter permease C-terminal" evidence="8">
    <location>
        <begin position="278"/>
        <end position="391"/>
    </location>
</feature>